<reference evidence="4" key="1">
    <citation type="submission" date="2017-09" db="EMBL/GenBank/DDBJ databases">
        <title>Depth-based differentiation of microbial function through sediment-hosted aquifers and enrichment of novel symbionts in the deep terrestrial subsurface.</title>
        <authorList>
            <person name="Probst A.J."/>
            <person name="Ladd B."/>
            <person name="Jarett J.K."/>
            <person name="Geller-Mcgrath D.E."/>
            <person name="Sieber C.M.K."/>
            <person name="Emerson J.B."/>
            <person name="Anantharaman K."/>
            <person name="Thomas B.C."/>
            <person name="Malmstrom R."/>
            <person name="Stieglmeier M."/>
            <person name="Klingl A."/>
            <person name="Woyke T."/>
            <person name="Ryan C.M."/>
            <person name="Banfield J.F."/>
        </authorList>
    </citation>
    <scope>NUCLEOTIDE SEQUENCE [LARGE SCALE GENOMIC DNA]</scope>
</reference>
<accession>A0A2H0V2B1</accession>
<keyword evidence="1" id="KW-1133">Transmembrane helix</keyword>
<evidence type="ECO:0000313" key="4">
    <source>
        <dbReference type="Proteomes" id="UP000228626"/>
    </source>
</evidence>
<dbReference type="EMBL" id="PFAR01000024">
    <property type="protein sequence ID" value="PIR93224.1"/>
    <property type="molecule type" value="Genomic_DNA"/>
</dbReference>
<keyword evidence="1" id="KW-0812">Transmembrane</keyword>
<feature type="domain" description="SCP" evidence="2">
    <location>
        <begin position="69"/>
        <end position="173"/>
    </location>
</feature>
<comment type="caution">
    <text evidence="3">The sequence shown here is derived from an EMBL/GenBank/DDBJ whole genome shotgun (WGS) entry which is preliminary data.</text>
</comment>
<name>A0A2H0V2B1_9BACT</name>
<evidence type="ECO:0000259" key="2">
    <source>
        <dbReference type="Pfam" id="PF00188"/>
    </source>
</evidence>
<dbReference type="AlphaFoldDB" id="A0A2H0V2B1"/>
<sequence length="306" mass="34137">MLSPKIKTKKVQMFNKEGEFAAAMAAKKLNFSIFKNSLSLWIIGIFLLLILPFPDAASASAITPTNLIERTNQERDKYGLVKLEEDELLTKAALAKAKDILQQQKFSHNFSDKKFSQWIKDAGYQYSIVGENLAVNFTDSEPLFNAWLASPTHKKNILHKDYNEIGAAAVKGSWFGEETIIAVELFGAPAILMSPTASSEQSVPAPISGAIEANTYSAPAYFNASNLSEYYLNNTTAEKYLPVFSPAEKIKVNNIIKNKTAVLYYFLTAVKIMILYMSLMLAMVLIYFYAGYLTGFNKKLQLLCKP</sequence>
<dbReference type="Pfam" id="PF00188">
    <property type="entry name" value="CAP"/>
    <property type="match status" value="1"/>
</dbReference>
<organism evidence="3 4">
    <name type="scientific">Candidatus Falkowbacteria bacterium CG10_big_fil_rev_8_21_14_0_10_43_10</name>
    <dbReference type="NCBI Taxonomy" id="1974567"/>
    <lineage>
        <taxon>Bacteria</taxon>
        <taxon>Candidatus Falkowiibacteriota</taxon>
    </lineage>
</organism>
<dbReference type="PANTHER" id="PTHR31157">
    <property type="entry name" value="SCP DOMAIN-CONTAINING PROTEIN"/>
    <property type="match status" value="1"/>
</dbReference>
<evidence type="ECO:0000256" key="1">
    <source>
        <dbReference type="SAM" id="Phobius"/>
    </source>
</evidence>
<dbReference type="Gene3D" id="3.40.33.10">
    <property type="entry name" value="CAP"/>
    <property type="match status" value="1"/>
</dbReference>
<proteinExistence type="predicted"/>
<dbReference type="InterPro" id="IPR035940">
    <property type="entry name" value="CAP_sf"/>
</dbReference>
<dbReference type="InterPro" id="IPR014044">
    <property type="entry name" value="CAP_dom"/>
</dbReference>
<dbReference type="Proteomes" id="UP000228626">
    <property type="component" value="Unassembled WGS sequence"/>
</dbReference>
<dbReference type="CDD" id="cd05379">
    <property type="entry name" value="CAP_bacterial"/>
    <property type="match status" value="1"/>
</dbReference>
<dbReference type="SUPFAM" id="SSF55797">
    <property type="entry name" value="PR-1-like"/>
    <property type="match status" value="1"/>
</dbReference>
<feature type="transmembrane region" description="Helical" evidence="1">
    <location>
        <begin position="262"/>
        <end position="290"/>
    </location>
</feature>
<evidence type="ECO:0000313" key="3">
    <source>
        <dbReference type="EMBL" id="PIR93224.1"/>
    </source>
</evidence>
<protein>
    <recommendedName>
        <fullName evidence="2">SCP domain-containing protein</fullName>
    </recommendedName>
</protein>
<keyword evidence="1" id="KW-0472">Membrane</keyword>
<dbReference type="PANTHER" id="PTHR31157:SF1">
    <property type="entry name" value="SCP DOMAIN-CONTAINING PROTEIN"/>
    <property type="match status" value="1"/>
</dbReference>
<gene>
    <name evidence="3" type="ORF">COT99_02065</name>
</gene>